<protein>
    <recommendedName>
        <fullName evidence="4">DUF624 domain-containing protein</fullName>
    </recommendedName>
</protein>
<dbReference type="EMBL" id="BAAAON010000001">
    <property type="protein sequence ID" value="GAA2173665.1"/>
    <property type="molecule type" value="Genomic_DNA"/>
</dbReference>
<dbReference type="Proteomes" id="UP001500974">
    <property type="component" value="Unassembled WGS sequence"/>
</dbReference>
<keyword evidence="1" id="KW-0472">Membrane</keyword>
<keyword evidence="1" id="KW-1133">Transmembrane helix</keyword>
<evidence type="ECO:0000313" key="3">
    <source>
        <dbReference type="Proteomes" id="UP001500974"/>
    </source>
</evidence>
<proteinExistence type="predicted"/>
<evidence type="ECO:0000256" key="1">
    <source>
        <dbReference type="SAM" id="Phobius"/>
    </source>
</evidence>
<name>A0ABP5MGA4_9MICC</name>
<evidence type="ECO:0000313" key="2">
    <source>
        <dbReference type="EMBL" id="GAA2173665.1"/>
    </source>
</evidence>
<feature type="transmembrane region" description="Helical" evidence="1">
    <location>
        <begin position="35"/>
        <end position="58"/>
    </location>
</feature>
<comment type="caution">
    <text evidence="2">The sequence shown here is derived from an EMBL/GenBank/DDBJ whole genome shotgun (WGS) entry which is preliminary data.</text>
</comment>
<evidence type="ECO:0008006" key="4">
    <source>
        <dbReference type="Google" id="ProtNLM"/>
    </source>
</evidence>
<reference evidence="3" key="1">
    <citation type="journal article" date="2019" name="Int. J. Syst. Evol. Microbiol.">
        <title>The Global Catalogue of Microorganisms (GCM) 10K type strain sequencing project: providing services to taxonomists for standard genome sequencing and annotation.</title>
        <authorList>
            <consortium name="The Broad Institute Genomics Platform"/>
            <consortium name="The Broad Institute Genome Sequencing Center for Infectious Disease"/>
            <person name="Wu L."/>
            <person name="Ma J."/>
        </authorList>
    </citation>
    <scope>NUCLEOTIDE SEQUENCE [LARGE SCALE GENOMIC DNA]</scope>
    <source>
        <strain evidence="3">JCM 14917</strain>
    </source>
</reference>
<keyword evidence="1" id="KW-0812">Transmembrane</keyword>
<dbReference type="RefSeq" id="WP_346027640.1">
    <property type="nucleotide sequence ID" value="NZ_BAAAON010000001.1"/>
</dbReference>
<keyword evidence="3" id="KW-1185">Reference proteome</keyword>
<sequence>MTPRSVRKRRERPQPDGTQLKWPGAEGKFALFAEVLWIGILTVAGGLLLVTLPAAIAASSRHLHRYLLAERSTLGQWWSDFLSALRTGWVVGLTTTALALVLLFNLLLAGTQVLPGWQAVFVVGLLALAAFALTLLQSAVRWTPEKGWRQAVRDGVQAFGSDPGAIVPLLVALTLTVIVTWQLPPLIVPGMGCLVFAVLVVKERERKR</sequence>
<gene>
    <name evidence="2" type="ORF">GCM10009784_08940</name>
</gene>
<organism evidence="2 3">
    <name type="scientific">Arthrobacter parietis</name>
    <dbReference type="NCBI Taxonomy" id="271434"/>
    <lineage>
        <taxon>Bacteria</taxon>
        <taxon>Bacillati</taxon>
        <taxon>Actinomycetota</taxon>
        <taxon>Actinomycetes</taxon>
        <taxon>Micrococcales</taxon>
        <taxon>Micrococcaceae</taxon>
        <taxon>Arthrobacter</taxon>
    </lineage>
</organism>
<accession>A0ABP5MGA4</accession>
<feature type="transmembrane region" description="Helical" evidence="1">
    <location>
        <begin position="120"/>
        <end position="140"/>
    </location>
</feature>
<feature type="transmembrane region" description="Helical" evidence="1">
    <location>
        <begin position="87"/>
        <end position="108"/>
    </location>
</feature>
<feature type="transmembrane region" description="Helical" evidence="1">
    <location>
        <begin position="169"/>
        <end position="201"/>
    </location>
</feature>